<gene>
    <name evidence="1" type="ORF">MAMP_00217</name>
</gene>
<dbReference type="RefSeq" id="WP_007146153.1">
    <property type="nucleotide sequence ID" value="NZ_AFIG01000002.1"/>
</dbReference>
<reference evidence="1 2" key="1">
    <citation type="journal article" date="2011" name="J. Bacteriol.">
        <title>Draft genome sequence of Methylophaga aminisulfidivorans MP T.</title>
        <authorList>
            <person name="Han G.H."/>
            <person name="Kim W."/>
            <person name="Chun J."/>
            <person name="Kim S.W."/>
        </authorList>
    </citation>
    <scope>NUCLEOTIDE SEQUENCE [LARGE SCALE GENOMIC DNA]</scope>
    <source>
        <strain evidence="2">MP(T)</strain>
    </source>
</reference>
<comment type="caution">
    <text evidence="1">The sequence shown here is derived from an EMBL/GenBank/DDBJ whole genome shotgun (WGS) entry which is preliminary data.</text>
</comment>
<proteinExistence type="predicted"/>
<evidence type="ECO:0000313" key="2">
    <source>
        <dbReference type="Proteomes" id="UP000003544"/>
    </source>
</evidence>
<accession>F5T109</accession>
<dbReference type="Proteomes" id="UP000003544">
    <property type="component" value="Unassembled WGS sequence"/>
</dbReference>
<keyword evidence="2" id="KW-1185">Reference proteome</keyword>
<dbReference type="AlphaFoldDB" id="F5T109"/>
<sequence length="49" mass="5532">MKNLDLNGQNNSEGLDMSIHKFVAIFYDVYPSNAKQVPLQHEVEGLLLT</sequence>
<dbReference type="EMBL" id="AFIG01000002">
    <property type="protein sequence ID" value="EGL53905.1"/>
    <property type="molecule type" value="Genomic_DNA"/>
</dbReference>
<organism evidence="1 2">
    <name type="scientific">Methylophaga aminisulfidivorans MP</name>
    <dbReference type="NCBI Taxonomy" id="1026882"/>
    <lineage>
        <taxon>Bacteria</taxon>
        <taxon>Pseudomonadati</taxon>
        <taxon>Pseudomonadota</taxon>
        <taxon>Gammaproteobacteria</taxon>
        <taxon>Thiotrichales</taxon>
        <taxon>Piscirickettsiaceae</taxon>
        <taxon>Methylophaga</taxon>
    </lineage>
</organism>
<evidence type="ECO:0000313" key="1">
    <source>
        <dbReference type="EMBL" id="EGL53905.1"/>
    </source>
</evidence>
<name>F5T109_9GAMM</name>
<dbReference type="STRING" id="1026882.MAMP_00217"/>
<protein>
    <submittedName>
        <fullName evidence="1">Uncharacterized protein</fullName>
    </submittedName>
</protein>